<dbReference type="Gene3D" id="3.40.50.2000">
    <property type="entry name" value="Glycogen Phosphorylase B"/>
    <property type="match status" value="2"/>
</dbReference>
<dbReference type="CDD" id="cd03789">
    <property type="entry name" value="GT9_LPS_heptosyltransferase"/>
    <property type="match status" value="1"/>
</dbReference>
<sequence length="348" mass="39879">MASSKKVNNYRRKIMKSLTRKLGSNHEPMPGDLKDLKEVKRVLIVRTNHRLGNLILITPLVQEVIRTFPNAKIDLIVQGFLGPIIFENYEAVDHITRLPKKPFKNLKDYIKGATSVRKYKYDFAINAVIGSSSGRLYTQMARAKYKVFGEEGQDFTQQFEDGRHIAKEQVYAFRAYMTRLGFINDNLPVPNLSLKLSNKELQSGLKRLREIVDDSKKVISIFTFATGDKCYQPEWWIPFYKRLQLEYPDYHIVEVLPYENVSQINFTAPSYYSKDIREIAAFISHTDVWIGADCGIMHLASASGAPVVGLFSRTNRHVYEPFNGKSFSLFTGDLTYDEIIKAVDGVIK</sequence>
<gene>
    <name evidence="3" type="ORF">JCM19296_3423</name>
</gene>
<evidence type="ECO:0000313" key="3">
    <source>
        <dbReference type="EMBL" id="GAK77814.1"/>
    </source>
</evidence>
<name>A0A081DFW8_NONUL</name>
<dbReference type="GO" id="GO:0009244">
    <property type="term" value="P:lipopolysaccharide core region biosynthetic process"/>
    <property type="evidence" value="ECO:0007669"/>
    <property type="project" value="TreeGrafter"/>
</dbReference>
<evidence type="ECO:0000256" key="2">
    <source>
        <dbReference type="ARBA" id="ARBA00022679"/>
    </source>
</evidence>
<dbReference type="PANTHER" id="PTHR30160">
    <property type="entry name" value="TETRAACYLDISACCHARIDE 4'-KINASE-RELATED"/>
    <property type="match status" value="1"/>
</dbReference>
<organism evidence="3 4">
    <name type="scientific">Nonlabens ulvanivorans</name>
    <name type="common">Persicivirga ulvanivorans</name>
    <dbReference type="NCBI Taxonomy" id="906888"/>
    <lineage>
        <taxon>Bacteria</taxon>
        <taxon>Pseudomonadati</taxon>
        <taxon>Bacteroidota</taxon>
        <taxon>Flavobacteriia</taxon>
        <taxon>Flavobacteriales</taxon>
        <taxon>Flavobacteriaceae</taxon>
        <taxon>Nonlabens</taxon>
    </lineage>
</organism>
<evidence type="ECO:0000313" key="4">
    <source>
        <dbReference type="Proteomes" id="UP000028980"/>
    </source>
</evidence>
<proteinExistence type="predicted"/>
<dbReference type="AlphaFoldDB" id="A0A081DFW8"/>
<comment type="caution">
    <text evidence="3">The sequence shown here is derived from an EMBL/GenBank/DDBJ whole genome shotgun (WGS) entry which is preliminary data.</text>
</comment>
<dbReference type="Proteomes" id="UP000028980">
    <property type="component" value="Unassembled WGS sequence"/>
</dbReference>
<keyword evidence="2 3" id="KW-0808">Transferase</keyword>
<dbReference type="InterPro" id="IPR051199">
    <property type="entry name" value="LPS_LOS_Heptosyltrfase"/>
</dbReference>
<dbReference type="EMBL" id="BBLG01000013">
    <property type="protein sequence ID" value="GAK77814.1"/>
    <property type="molecule type" value="Genomic_DNA"/>
</dbReference>
<accession>A0A081DFW8</accession>
<keyword evidence="1" id="KW-0328">Glycosyltransferase</keyword>
<dbReference type="InterPro" id="IPR002201">
    <property type="entry name" value="Glyco_trans_9"/>
</dbReference>
<dbReference type="GO" id="GO:0008713">
    <property type="term" value="F:ADP-heptose-lipopolysaccharide heptosyltransferase activity"/>
    <property type="evidence" value="ECO:0007669"/>
    <property type="project" value="TreeGrafter"/>
</dbReference>
<dbReference type="GO" id="GO:0005829">
    <property type="term" value="C:cytosol"/>
    <property type="evidence" value="ECO:0007669"/>
    <property type="project" value="TreeGrafter"/>
</dbReference>
<reference evidence="3 4" key="1">
    <citation type="journal article" date="2014" name="Genome Announc.">
        <title>Draft Genome Sequences of Marine Flavobacterium Nonlabens Strains NR17, NR24, NR27, NR32, NR33, and Ara13.</title>
        <authorList>
            <person name="Nakanishi M."/>
            <person name="Meirelles P."/>
            <person name="Suzuki R."/>
            <person name="Takatani N."/>
            <person name="Mino S."/>
            <person name="Suda W."/>
            <person name="Oshima K."/>
            <person name="Hattori M."/>
            <person name="Ohkuma M."/>
            <person name="Hosokawa M."/>
            <person name="Miyashita K."/>
            <person name="Thompson F.L."/>
            <person name="Niwa A."/>
            <person name="Sawabe T."/>
            <person name="Sawabe T."/>
        </authorList>
    </citation>
    <scope>NUCLEOTIDE SEQUENCE [LARGE SCALE GENOMIC DNA]</scope>
    <source>
        <strain evidence="4">JCM19296</strain>
    </source>
</reference>
<dbReference type="SUPFAM" id="SSF53756">
    <property type="entry name" value="UDP-Glycosyltransferase/glycogen phosphorylase"/>
    <property type="match status" value="1"/>
</dbReference>
<dbReference type="PANTHER" id="PTHR30160:SF7">
    <property type="entry name" value="ADP-HEPTOSE--LPS HEPTOSYLTRANSFERASE 2"/>
    <property type="match status" value="1"/>
</dbReference>
<protein>
    <submittedName>
        <fullName evidence="3">Possible heptosyltransferase</fullName>
    </submittedName>
</protein>
<dbReference type="Pfam" id="PF01075">
    <property type="entry name" value="Glyco_transf_9"/>
    <property type="match status" value="1"/>
</dbReference>
<evidence type="ECO:0000256" key="1">
    <source>
        <dbReference type="ARBA" id="ARBA00022676"/>
    </source>
</evidence>